<gene>
    <name evidence="1" type="ORF">BBK82_05790</name>
</gene>
<name>A0A1B2HD64_9PSEU</name>
<dbReference type="Proteomes" id="UP000093053">
    <property type="component" value="Chromosome"/>
</dbReference>
<dbReference type="KEGG" id="led:BBK82_05790"/>
<evidence type="ECO:0000313" key="2">
    <source>
        <dbReference type="Proteomes" id="UP000093053"/>
    </source>
</evidence>
<organism evidence="1 2">
    <name type="scientific">Lentzea guizhouensis</name>
    <dbReference type="NCBI Taxonomy" id="1586287"/>
    <lineage>
        <taxon>Bacteria</taxon>
        <taxon>Bacillati</taxon>
        <taxon>Actinomycetota</taxon>
        <taxon>Actinomycetes</taxon>
        <taxon>Pseudonocardiales</taxon>
        <taxon>Pseudonocardiaceae</taxon>
        <taxon>Lentzea</taxon>
    </lineage>
</organism>
<reference evidence="1 2" key="1">
    <citation type="submission" date="2016-07" db="EMBL/GenBank/DDBJ databases">
        <title>Complete genome sequence of the Lentzea guizhouensis DHS C013.</title>
        <authorList>
            <person name="Cao C."/>
        </authorList>
    </citation>
    <scope>NUCLEOTIDE SEQUENCE [LARGE SCALE GENOMIC DNA]</scope>
    <source>
        <strain evidence="1 2">DHS C013</strain>
    </source>
</reference>
<dbReference type="STRING" id="1586287.BBK82_05790"/>
<proteinExistence type="predicted"/>
<keyword evidence="2" id="KW-1185">Reference proteome</keyword>
<dbReference type="RefSeq" id="WP_065914073.1">
    <property type="nucleotide sequence ID" value="NZ_CP016793.1"/>
</dbReference>
<evidence type="ECO:0000313" key="1">
    <source>
        <dbReference type="EMBL" id="ANZ35663.1"/>
    </source>
</evidence>
<dbReference type="EMBL" id="CP016793">
    <property type="protein sequence ID" value="ANZ35663.1"/>
    <property type="molecule type" value="Genomic_DNA"/>
</dbReference>
<sequence length="183" mass="20534">MIKPLVTGEMRERARRVPSNWLHVVDPAYDEVVAEAVVGRYLVDERGEITDEYVANPRYRAKELVFENDLESLMYLVWHGRAEKRELVDAVLAAELVLPADPAKKAREHVVLRGNVIDAFASERALPPDWPPHWQRFHGVELAVIVDALQEPATVLIAAQGGVRFEVPGAVLVDGLRAVITMR</sequence>
<dbReference type="AlphaFoldDB" id="A0A1B2HD64"/>
<accession>A0A1B2HD64</accession>
<protein>
    <submittedName>
        <fullName evidence="1">Uncharacterized protein</fullName>
    </submittedName>
</protein>